<dbReference type="SUPFAM" id="SSF48403">
    <property type="entry name" value="Ankyrin repeat"/>
    <property type="match status" value="1"/>
</dbReference>
<evidence type="ECO:0000256" key="2">
    <source>
        <dbReference type="SAM" id="MobiDB-lite"/>
    </source>
</evidence>
<evidence type="ECO:0000313" key="3">
    <source>
        <dbReference type="EMBL" id="OLP84954.1"/>
    </source>
</evidence>
<dbReference type="Gene3D" id="1.25.40.20">
    <property type="entry name" value="Ankyrin repeat-containing domain"/>
    <property type="match status" value="1"/>
</dbReference>
<sequence length="1119" mass="128588">MRRAADVAASVGLGGPDSQGSSPQHARWQGAGYTSPLSFDGLSPTRMQADPSMLVPVQHPAREARVTVLPKAEMELGSLARKRHQGIRPGDTLIRVEGREVATMDGQAKGAWRQLVFKRTAVNHLRWLREGPLCSAARWEDLRAEEERRMMLEKQTVLAEQLAAKVAMTQEAILKANSPKDGAYVRAEAELYAAKNLREEKEKQINMNTGKHCNAKLVARKMEAMVEEMARRTEDLALQKLATEHEVLESEKKAEAEVWRKKQGAGLKEYLEKTSTELATLEAQEDELQSAAKSMQASEAEAARSAREALAAAVGAEESSAQALERERSHLQERLKLFKTSALKSSKELDEEEAAEESLRARLAEKQQGQEQRSQAMQHWFQSEEHTLEVAQRQLDFDEKNLSHQIQLLRNQEQRQRQQLRDQEAREKTKILQEMEVEMEADKRRQELEAQQMQQRIFLRQGQLEHELQRLQEQLVQDEQLEHQTVDAVARAERHLRQQQHQSELLKQEESQQSQDVLEQEKLLQAQRRRLQELTDRLRDLQLQQKMLADKEDQMRTDQLERQGEVLKRRQDQQLRQCQLQLQEMRSQQEQSDDHFRSKLDRVQKDLELWSQRVKELEDQLRRAFEVEAAGGKEDQLQLRLAERKSEEVLRELKKIREDLHQQSTLMAEQEQRVQDQEKQLSDLQAELLREIEELPDARAIRKKLEADRQDLLSQRSFQEQQQKLRAEQQQRLIARLDAQLQSLIALLAKIQGQRVLSSRGREEVREEVLRDSRSREEWLQELRAVEVQQRQIFLEERLRIENYEEVAEHWKSEKEALLRQEELAEAAARDAERQAMDEAARHLAEGKLVKGADLEVIFTDPGPVGLAFFPDDDAPARVRKVRRERKDYWERQRMREGAEILAVGNKPTAHMTATDILPLLNERPLRLQFKIGTAPVEDDINSVDGRGMTSLMRTLEAGDEELALELMQDPGFTAINVQDLTGKTALHWAAVGGLERACAEILSTPEFQQVDAEDRAGKTAYEEAWDMGQMEDAFLRGQNFRAPEGRWMSDVGTSSAWFDNAVKACCSFASGVGLPDVRMDALEICLASLLGWKADARLQVFFVDALAGIRAFSGRSRM</sequence>
<gene>
    <name evidence="3" type="ORF">AK812_SmicGene34114</name>
</gene>
<feature type="region of interest" description="Disordered" evidence="2">
    <location>
        <begin position="345"/>
        <end position="376"/>
    </location>
</feature>
<organism evidence="3 4">
    <name type="scientific">Symbiodinium microadriaticum</name>
    <name type="common">Dinoflagellate</name>
    <name type="synonym">Zooxanthella microadriatica</name>
    <dbReference type="NCBI Taxonomy" id="2951"/>
    <lineage>
        <taxon>Eukaryota</taxon>
        <taxon>Sar</taxon>
        <taxon>Alveolata</taxon>
        <taxon>Dinophyceae</taxon>
        <taxon>Suessiales</taxon>
        <taxon>Symbiodiniaceae</taxon>
        <taxon>Symbiodinium</taxon>
    </lineage>
</organism>
<feature type="coiled-coil region" evidence="1">
    <location>
        <begin position="399"/>
        <end position="754"/>
    </location>
</feature>
<dbReference type="OMA" id="NEANACT"/>
<dbReference type="InterPro" id="IPR036770">
    <property type="entry name" value="Ankyrin_rpt-contain_sf"/>
</dbReference>
<protein>
    <submittedName>
        <fullName evidence="3">Uncharacterized protein</fullName>
    </submittedName>
</protein>
<keyword evidence="4" id="KW-1185">Reference proteome</keyword>
<dbReference type="AlphaFoldDB" id="A0A1Q9CPW5"/>
<comment type="caution">
    <text evidence="3">The sequence shown here is derived from an EMBL/GenBank/DDBJ whole genome shotgun (WGS) entry which is preliminary data.</text>
</comment>
<feature type="region of interest" description="Disordered" evidence="2">
    <location>
        <begin position="1"/>
        <end position="35"/>
    </location>
</feature>
<name>A0A1Q9CPW5_SYMMI</name>
<feature type="coiled-coil region" evidence="1">
    <location>
        <begin position="801"/>
        <end position="835"/>
    </location>
</feature>
<evidence type="ECO:0000256" key="1">
    <source>
        <dbReference type="SAM" id="Coils"/>
    </source>
</evidence>
<dbReference type="Proteomes" id="UP000186817">
    <property type="component" value="Unassembled WGS sequence"/>
</dbReference>
<reference evidence="3 4" key="1">
    <citation type="submission" date="2016-02" db="EMBL/GenBank/DDBJ databases">
        <title>Genome analysis of coral dinoflagellate symbionts highlights evolutionary adaptations to a symbiotic lifestyle.</title>
        <authorList>
            <person name="Aranda M."/>
            <person name="Li Y."/>
            <person name="Liew Y.J."/>
            <person name="Baumgarten S."/>
            <person name="Simakov O."/>
            <person name="Wilson M."/>
            <person name="Piel J."/>
            <person name="Ashoor H."/>
            <person name="Bougouffa S."/>
            <person name="Bajic V.B."/>
            <person name="Ryu T."/>
            <person name="Ravasi T."/>
            <person name="Bayer T."/>
            <person name="Micklem G."/>
            <person name="Kim H."/>
            <person name="Bhak J."/>
            <person name="Lajeunesse T.C."/>
            <person name="Voolstra C.R."/>
        </authorList>
    </citation>
    <scope>NUCLEOTIDE SEQUENCE [LARGE SCALE GENOMIC DNA]</scope>
    <source>
        <strain evidence="3 4">CCMP2467</strain>
    </source>
</reference>
<keyword evidence="1" id="KW-0175">Coiled coil</keyword>
<evidence type="ECO:0000313" key="4">
    <source>
        <dbReference type="Proteomes" id="UP000186817"/>
    </source>
</evidence>
<accession>A0A1Q9CPW5</accession>
<dbReference type="EMBL" id="LSRX01001004">
    <property type="protein sequence ID" value="OLP84954.1"/>
    <property type="molecule type" value="Genomic_DNA"/>
</dbReference>
<feature type="compositionally biased region" description="Polar residues" evidence="2">
    <location>
        <begin position="367"/>
        <end position="376"/>
    </location>
</feature>
<proteinExistence type="predicted"/>
<dbReference type="OrthoDB" id="433365at2759"/>